<evidence type="ECO:0000313" key="2">
    <source>
        <dbReference type="EMBL" id="SUC82716.1"/>
    </source>
</evidence>
<dbReference type="SUPFAM" id="SSF53474">
    <property type="entry name" value="alpha/beta-Hydrolases"/>
    <property type="match status" value="1"/>
</dbReference>
<dbReference type="EMBL" id="UGSK01000002">
    <property type="protein sequence ID" value="SUC82716.1"/>
    <property type="molecule type" value="Genomic_DNA"/>
</dbReference>
<feature type="domain" description="AB hydrolase-1" evidence="1">
    <location>
        <begin position="26"/>
        <end position="247"/>
    </location>
</feature>
<gene>
    <name evidence="2" type="primary">rsbQ_2</name>
    <name evidence="2" type="ORF">NCTC13350_04209</name>
</gene>
<dbReference type="PANTHER" id="PTHR43798">
    <property type="entry name" value="MONOACYLGLYCEROL LIPASE"/>
    <property type="match status" value="1"/>
</dbReference>
<name>A0A379HJN8_9HYPH</name>
<dbReference type="RefSeq" id="WP_019965513.1">
    <property type="nucleotide sequence ID" value="NZ_UGSK01000002.1"/>
</dbReference>
<dbReference type="Gene3D" id="3.40.50.1820">
    <property type="entry name" value="alpha/beta hydrolase"/>
    <property type="match status" value="1"/>
</dbReference>
<accession>A0A379HJN8</accession>
<dbReference type="AlphaFoldDB" id="A0A379HJN8"/>
<dbReference type="InterPro" id="IPR050266">
    <property type="entry name" value="AB_hydrolase_sf"/>
</dbReference>
<dbReference type="PANTHER" id="PTHR43798:SF33">
    <property type="entry name" value="HYDROLASE, PUTATIVE (AFU_ORTHOLOGUE AFUA_2G14860)-RELATED"/>
    <property type="match status" value="1"/>
</dbReference>
<dbReference type="OrthoDB" id="9808398at2"/>
<evidence type="ECO:0000313" key="3">
    <source>
        <dbReference type="Proteomes" id="UP000255000"/>
    </source>
</evidence>
<proteinExistence type="predicted"/>
<dbReference type="InterPro" id="IPR029058">
    <property type="entry name" value="AB_hydrolase_fold"/>
</dbReference>
<reference evidence="2 3" key="1">
    <citation type="submission" date="2018-06" db="EMBL/GenBank/DDBJ databases">
        <authorList>
            <consortium name="Pathogen Informatics"/>
            <person name="Doyle S."/>
        </authorList>
    </citation>
    <scope>NUCLEOTIDE SEQUENCE [LARGE SCALE GENOMIC DNA]</scope>
    <source>
        <strain evidence="2 3">NCTC13350</strain>
    </source>
</reference>
<sequence length="260" mass="28025">MARGYNVHANGIRQHLVHHAGSGPSLLLIPGITSPAVTWGFVAERLTGAFDVHVLDVRGRGLSEAGALDYSLDAMAEDAIAVAEAAGLGKPVVLGHSMGARTAIRAARKAPEAFSGLVLVDPPVSGPGRRAYPSAWNWYEDSILMAQKGCSGEDMRRFCPTWTDEQNAIRAEWLHTCQLDAIRTAYDGFHTDDIHADLPHLRLPMRLVVAGGAAVIGKEDIAEICQLSPGIEVMIVEKAGHMIPWDDLEGFLSAVMDFRI</sequence>
<dbReference type="InterPro" id="IPR000073">
    <property type="entry name" value="AB_hydrolase_1"/>
</dbReference>
<organism evidence="2 3">
    <name type="scientific">Pannonibacter phragmitetus</name>
    <dbReference type="NCBI Taxonomy" id="121719"/>
    <lineage>
        <taxon>Bacteria</taxon>
        <taxon>Pseudomonadati</taxon>
        <taxon>Pseudomonadota</taxon>
        <taxon>Alphaproteobacteria</taxon>
        <taxon>Hyphomicrobiales</taxon>
        <taxon>Stappiaceae</taxon>
        <taxon>Pannonibacter</taxon>
    </lineage>
</organism>
<dbReference type="GO" id="GO:0016020">
    <property type="term" value="C:membrane"/>
    <property type="evidence" value="ECO:0007669"/>
    <property type="project" value="TreeGrafter"/>
</dbReference>
<dbReference type="Proteomes" id="UP000255000">
    <property type="component" value="Unassembled WGS sequence"/>
</dbReference>
<evidence type="ECO:0000259" key="1">
    <source>
        <dbReference type="Pfam" id="PF12697"/>
    </source>
</evidence>
<dbReference type="Pfam" id="PF12697">
    <property type="entry name" value="Abhydrolase_6"/>
    <property type="match status" value="1"/>
</dbReference>
<protein>
    <submittedName>
        <fullName evidence="2">Sigma factor sigB regulation protein rsbQ</fullName>
    </submittedName>
</protein>